<dbReference type="Gene3D" id="1.20.120.1600">
    <property type="match status" value="1"/>
</dbReference>
<accession>A0A0R2UFW4</accession>
<dbReference type="InterPro" id="IPR006439">
    <property type="entry name" value="HAD-SF_hydro_IA"/>
</dbReference>
<dbReference type="PANTHER" id="PTHR46470">
    <property type="entry name" value="N-ACYLNEURAMINATE-9-PHOSPHATASE"/>
    <property type="match status" value="1"/>
</dbReference>
<dbReference type="SUPFAM" id="SSF56784">
    <property type="entry name" value="HAD-like"/>
    <property type="match status" value="1"/>
</dbReference>
<proteinExistence type="predicted"/>
<organism evidence="4 5">
    <name type="scientific">SAR86 cluster bacterium BACL1 MAG-120820-bin45</name>
    <dbReference type="NCBI Taxonomy" id="1655612"/>
    <lineage>
        <taxon>Bacteria</taxon>
        <taxon>Pseudomonadati</taxon>
        <taxon>Pseudomonadota</taxon>
        <taxon>Gammaproteobacteria</taxon>
        <taxon>SAR86 cluster</taxon>
    </lineage>
</organism>
<reference evidence="4 5" key="1">
    <citation type="submission" date="2015-10" db="EMBL/GenBank/DDBJ databases">
        <title>Metagenome-Assembled Genomes uncover a global brackish microbiome.</title>
        <authorList>
            <person name="Hugerth L.W."/>
            <person name="Larsson J."/>
            <person name="Alneberg J."/>
            <person name="Lindh M.V."/>
            <person name="Legrand C."/>
            <person name="Pinhassi J."/>
            <person name="Andersson A.F."/>
        </authorList>
    </citation>
    <scope>NUCLEOTIDE SEQUENCE [LARGE SCALE GENOMIC DNA]</scope>
    <source>
        <strain evidence="4">BACL1 MAG-120820-bin45</strain>
    </source>
</reference>
<dbReference type="InterPro" id="IPR023214">
    <property type="entry name" value="HAD_sf"/>
</dbReference>
<comment type="caution">
    <text evidence="4">The sequence shown here is derived from an EMBL/GenBank/DDBJ whole genome shotgun (WGS) entry which is preliminary data.</text>
</comment>
<evidence type="ECO:0000256" key="3">
    <source>
        <dbReference type="ARBA" id="ARBA00022842"/>
    </source>
</evidence>
<protein>
    <recommendedName>
        <fullName evidence="6">HAD family hydrolase</fullName>
    </recommendedName>
</protein>
<keyword evidence="3" id="KW-0460">Magnesium</keyword>
<dbReference type="Pfam" id="PF00702">
    <property type="entry name" value="Hydrolase"/>
    <property type="match status" value="1"/>
</dbReference>
<dbReference type="Gene3D" id="3.40.50.1000">
    <property type="entry name" value="HAD superfamily/HAD-like"/>
    <property type="match status" value="1"/>
</dbReference>
<comment type="cofactor">
    <cofactor evidence="1">
        <name>Mg(2+)</name>
        <dbReference type="ChEBI" id="CHEBI:18420"/>
    </cofactor>
</comment>
<keyword evidence="2" id="KW-0378">Hydrolase</keyword>
<dbReference type="Proteomes" id="UP000051027">
    <property type="component" value="Unassembled WGS sequence"/>
</dbReference>
<evidence type="ECO:0000256" key="1">
    <source>
        <dbReference type="ARBA" id="ARBA00001946"/>
    </source>
</evidence>
<name>A0A0R2UFW4_9GAMM</name>
<evidence type="ECO:0000313" key="4">
    <source>
        <dbReference type="EMBL" id="KRO96283.1"/>
    </source>
</evidence>
<dbReference type="SFLD" id="SFLDS00003">
    <property type="entry name" value="Haloacid_Dehalogenase"/>
    <property type="match status" value="1"/>
</dbReference>
<dbReference type="InterPro" id="IPR051400">
    <property type="entry name" value="HAD-like_hydrolase"/>
</dbReference>
<evidence type="ECO:0008006" key="6">
    <source>
        <dbReference type="Google" id="ProtNLM"/>
    </source>
</evidence>
<dbReference type="GO" id="GO:0009231">
    <property type="term" value="P:riboflavin biosynthetic process"/>
    <property type="evidence" value="ECO:0007669"/>
    <property type="project" value="TreeGrafter"/>
</dbReference>
<dbReference type="STRING" id="1655612.ABS10_02900"/>
<dbReference type="InterPro" id="IPR036412">
    <property type="entry name" value="HAD-like_sf"/>
</dbReference>
<dbReference type="SFLD" id="SFLDG01129">
    <property type="entry name" value="C1.5:_HAD__Beta-PGM__Phosphata"/>
    <property type="match status" value="1"/>
</dbReference>
<dbReference type="GO" id="GO:0016787">
    <property type="term" value="F:hydrolase activity"/>
    <property type="evidence" value="ECO:0007669"/>
    <property type="project" value="UniProtKB-KW"/>
</dbReference>
<dbReference type="NCBIfam" id="TIGR01509">
    <property type="entry name" value="HAD-SF-IA-v3"/>
    <property type="match status" value="1"/>
</dbReference>
<gene>
    <name evidence="4" type="ORF">ABS10_02900</name>
</gene>
<dbReference type="EMBL" id="LICS01000003">
    <property type="protein sequence ID" value="KRO96283.1"/>
    <property type="molecule type" value="Genomic_DNA"/>
</dbReference>
<evidence type="ECO:0000256" key="2">
    <source>
        <dbReference type="ARBA" id="ARBA00022801"/>
    </source>
</evidence>
<sequence length="234" mass="27146">MPRIKLITFDLDDTFWDIKSVIMNAEKNSRKWIGSRINHAIDWGTFEDFMSIRRELIKHDPRLRYDLGLLRKQTIHHHLKNHISNKNELTQLVEEAYKFFLRERHKVTFFDEVLETLEALSKNYALGVLTNGNADIHKLGIGHLFDFSLSSVDVQNNKPDPAHFKAAKQISGIDFSETLHVGDDPVCDIQGAKNLGINTMWFNSKGLAWELDESPPLEFNHWSQFTNLLSLHHD</sequence>
<dbReference type="PRINTS" id="PR00413">
    <property type="entry name" value="HADHALOGNASE"/>
</dbReference>
<evidence type="ECO:0000313" key="5">
    <source>
        <dbReference type="Proteomes" id="UP000051027"/>
    </source>
</evidence>
<dbReference type="PANTHER" id="PTHR46470:SF4">
    <property type="entry name" value="5-AMINO-6-(5-PHOSPHO-D-RIBITYLAMINO)URACIL PHOSPHATASE YIGB"/>
    <property type="match status" value="1"/>
</dbReference>
<dbReference type="NCBIfam" id="TIGR01549">
    <property type="entry name" value="HAD-SF-IA-v1"/>
    <property type="match status" value="1"/>
</dbReference>
<dbReference type="AlphaFoldDB" id="A0A0R2UFW4"/>